<evidence type="ECO:0000313" key="3">
    <source>
        <dbReference type="EMBL" id="USW57049.1"/>
    </source>
</evidence>
<keyword evidence="4" id="KW-1185">Reference proteome</keyword>
<evidence type="ECO:0000256" key="2">
    <source>
        <dbReference type="SAM" id="Phobius"/>
    </source>
</evidence>
<protein>
    <submittedName>
        <fullName evidence="3">Uncharacterized protein</fullName>
    </submittedName>
</protein>
<accession>A0A9Q9AX49</accession>
<name>A0A9Q9AX49_9PEZI</name>
<evidence type="ECO:0000313" key="4">
    <source>
        <dbReference type="Proteomes" id="UP001056384"/>
    </source>
</evidence>
<feature type="transmembrane region" description="Helical" evidence="2">
    <location>
        <begin position="6"/>
        <end position="31"/>
    </location>
</feature>
<feature type="compositionally biased region" description="Low complexity" evidence="1">
    <location>
        <begin position="82"/>
        <end position="92"/>
    </location>
</feature>
<keyword evidence="2" id="KW-1133">Transmembrane helix</keyword>
<keyword evidence="2" id="KW-0812">Transmembrane</keyword>
<feature type="region of interest" description="Disordered" evidence="1">
    <location>
        <begin position="60"/>
        <end position="92"/>
    </location>
</feature>
<feature type="compositionally biased region" description="Basic and acidic residues" evidence="1">
    <location>
        <begin position="247"/>
        <end position="256"/>
    </location>
</feature>
<evidence type="ECO:0000256" key="1">
    <source>
        <dbReference type="SAM" id="MobiDB-lite"/>
    </source>
</evidence>
<dbReference type="Proteomes" id="UP001056384">
    <property type="component" value="Chromosome 9"/>
</dbReference>
<sequence length="407" mass="44457">MAVSSGGAAGIGIGCLIAGVLICGLAFYVLGPRRHLWRRKKSGIDEDGNLEESIIGEKTRGGTHHIDGGCVVPTPSAEGQASHSRSGSDSSVSTATIGTIEFIDHEVREEFHCLNVAIKGHAELYYNLRPIEEPNHKNASCDTNIATLTDLLGPAAPLDGIAMDCLLQEPATRHDSIRLLLAWVVFRFTQLDAPMEKTLLPPELVKCAQAMSRSAAMVDEAAARRRSEVRRKPLPLNSNPGVGASNRKSEGSSEQDERLSFAKWREMSGKLFEPIYGAGKVKVGDARLKNIDEMVTTLVCLLQPYVAKGYGGARVRDLENVVKAAAGFGYKLFTQRTEWEFAWSTLMSDELVVYPALVKVGDDRGHKLRQSIVLSWEETVKLNEPVLDAVQKRASDLRTIAEHVAEQ</sequence>
<dbReference type="EMBL" id="CP099426">
    <property type="protein sequence ID" value="USW57049.1"/>
    <property type="molecule type" value="Genomic_DNA"/>
</dbReference>
<feature type="region of interest" description="Disordered" evidence="1">
    <location>
        <begin position="222"/>
        <end position="256"/>
    </location>
</feature>
<keyword evidence="2" id="KW-0472">Membrane</keyword>
<proteinExistence type="predicted"/>
<gene>
    <name evidence="3" type="ORF">Slin15195_G103680</name>
</gene>
<reference evidence="3" key="1">
    <citation type="submission" date="2022-06" db="EMBL/GenBank/DDBJ databases">
        <title>Complete genome sequences of two strains of the flax pathogen Septoria linicola.</title>
        <authorList>
            <person name="Lapalu N."/>
            <person name="Simon A."/>
            <person name="Demenou B."/>
            <person name="Paumier D."/>
            <person name="Guillot M.-P."/>
            <person name="Gout L."/>
            <person name="Valade R."/>
        </authorList>
    </citation>
    <scope>NUCLEOTIDE SEQUENCE</scope>
    <source>
        <strain evidence="3">SE15195</strain>
    </source>
</reference>
<dbReference type="AlphaFoldDB" id="A0A9Q9AX49"/>
<organism evidence="3 4">
    <name type="scientific">Septoria linicola</name>
    <dbReference type="NCBI Taxonomy" id="215465"/>
    <lineage>
        <taxon>Eukaryota</taxon>
        <taxon>Fungi</taxon>
        <taxon>Dikarya</taxon>
        <taxon>Ascomycota</taxon>
        <taxon>Pezizomycotina</taxon>
        <taxon>Dothideomycetes</taxon>
        <taxon>Dothideomycetidae</taxon>
        <taxon>Mycosphaerellales</taxon>
        <taxon>Mycosphaerellaceae</taxon>
        <taxon>Septoria</taxon>
    </lineage>
</organism>